<evidence type="ECO:0000256" key="12">
    <source>
        <dbReference type="HAMAP-Rule" id="MF_00015"/>
    </source>
</evidence>
<feature type="DNA-binding region" description="H-T-H motif" evidence="12">
    <location>
        <begin position="46"/>
        <end position="66"/>
    </location>
</feature>
<feature type="active site" description="For autocatalytic cleavage activity" evidence="12">
    <location>
        <position position="157"/>
    </location>
</feature>
<dbReference type="Gene3D" id="2.10.109.10">
    <property type="entry name" value="Umud Fragment, subunit A"/>
    <property type="match status" value="1"/>
</dbReference>
<evidence type="ECO:0000256" key="8">
    <source>
        <dbReference type="ARBA" id="ARBA00023125"/>
    </source>
</evidence>
<evidence type="ECO:0000256" key="4">
    <source>
        <dbReference type="ARBA" id="ARBA00022763"/>
    </source>
</evidence>
<organism evidence="17 18">
    <name type="scientific">Streptomyces nanshensis</name>
    <dbReference type="NCBI Taxonomy" id="518642"/>
    <lineage>
        <taxon>Bacteria</taxon>
        <taxon>Bacillati</taxon>
        <taxon>Actinomycetota</taxon>
        <taxon>Actinomycetes</taxon>
        <taxon>Kitasatosporales</taxon>
        <taxon>Streptomycetaceae</taxon>
        <taxon>Streptomyces</taxon>
    </lineage>
</organism>
<dbReference type="GO" id="GO:0004252">
    <property type="term" value="F:serine-type endopeptidase activity"/>
    <property type="evidence" value="ECO:0007669"/>
    <property type="project" value="UniProtKB-UniRule"/>
</dbReference>
<evidence type="ECO:0000256" key="5">
    <source>
        <dbReference type="ARBA" id="ARBA00022801"/>
    </source>
</evidence>
<evidence type="ECO:0000259" key="16">
    <source>
        <dbReference type="Pfam" id="PF01726"/>
    </source>
</evidence>
<evidence type="ECO:0000256" key="3">
    <source>
        <dbReference type="ARBA" id="ARBA00022705"/>
    </source>
</evidence>
<dbReference type="Pfam" id="PF01726">
    <property type="entry name" value="LexA_DNA_bind"/>
    <property type="match status" value="1"/>
</dbReference>
<dbReference type="OrthoDB" id="9802364at2"/>
<evidence type="ECO:0000256" key="13">
    <source>
        <dbReference type="RuleBase" id="RU003991"/>
    </source>
</evidence>
<evidence type="ECO:0000256" key="1">
    <source>
        <dbReference type="ARBA" id="ARBA00007484"/>
    </source>
</evidence>
<evidence type="ECO:0000256" key="9">
    <source>
        <dbReference type="ARBA" id="ARBA00023163"/>
    </source>
</evidence>
<protein>
    <recommendedName>
        <fullName evidence="12">LexA repressor</fullName>
        <ecNumber evidence="12">3.4.21.88</ecNumber>
    </recommendedName>
</protein>
<keyword evidence="9 12" id="KW-0804">Transcription</keyword>
<feature type="active site" description="For autocatalytic cleavage activity" evidence="12">
    <location>
        <position position="194"/>
    </location>
</feature>
<sequence>MEATTSRYVGRPPGIVTREDGLTDRQHRIVDAIRSSIKDRGYPPSMRELGQAAGLSSTSSVAHQIGALVKKGVLRKDPKRPRAYVPTTTTGPEGDLAGETAPETAVSDSSVVHTPLVGRIAAGVPITADEQVEDVLALPRQLVGSGQVFALTVSGQSMIKAHIMDGDTVAVRVQPDAENGEIVAAMIDGEATVKRLKREGSTVWLMPENDAFEPICGDAVSILGKVVAVMRSV</sequence>
<dbReference type="FunFam" id="2.10.109.10:FF:000001">
    <property type="entry name" value="LexA repressor"/>
    <property type="match status" value="1"/>
</dbReference>
<feature type="domain" description="Peptidase S24/S26A/S26B/S26C" evidence="15">
    <location>
        <begin position="115"/>
        <end position="227"/>
    </location>
</feature>
<dbReference type="EMBL" id="LJGZ01000027">
    <property type="protein sequence ID" value="OEV20186.1"/>
    <property type="molecule type" value="Genomic_DNA"/>
</dbReference>
<keyword evidence="11 12" id="KW-0742">SOS response</keyword>
<dbReference type="EC" id="3.4.21.88" evidence="12"/>
<dbReference type="InterPro" id="IPR015927">
    <property type="entry name" value="Peptidase_S24_S26A/B/C"/>
</dbReference>
<dbReference type="HAMAP" id="MF_00015">
    <property type="entry name" value="LexA"/>
    <property type="match status" value="1"/>
</dbReference>
<comment type="subunit">
    <text evidence="12">Homodimer.</text>
</comment>
<evidence type="ECO:0000313" key="18">
    <source>
        <dbReference type="Proteomes" id="UP000175971"/>
    </source>
</evidence>
<name>A0A1E7LVK1_9ACTN</name>
<dbReference type="InterPro" id="IPR006199">
    <property type="entry name" value="LexA_DNA-bd_dom"/>
</dbReference>
<reference evidence="17 18" key="1">
    <citation type="journal article" date="2016" name="Front. Microbiol.">
        <title>Comparative Genomics Analysis of Streptomyces Species Reveals Their Adaptation to the Marine Environment and Their Diversity at the Genomic Level.</title>
        <authorList>
            <person name="Tian X."/>
            <person name="Zhang Z."/>
            <person name="Yang T."/>
            <person name="Chen M."/>
            <person name="Li J."/>
            <person name="Chen F."/>
            <person name="Yang J."/>
            <person name="Li W."/>
            <person name="Zhang B."/>
            <person name="Zhang Z."/>
            <person name="Wu J."/>
            <person name="Zhang C."/>
            <person name="Long L."/>
            <person name="Xiao J."/>
        </authorList>
    </citation>
    <scope>NUCLEOTIDE SEQUENCE [LARGE SCALE GENOMIC DNA]</scope>
    <source>
        <strain evidence="17 18">SCSIO M10372</strain>
    </source>
</reference>
<comment type="similarity">
    <text evidence="1 12 13">Belongs to the peptidase S24 family.</text>
</comment>
<dbReference type="PANTHER" id="PTHR33516">
    <property type="entry name" value="LEXA REPRESSOR"/>
    <property type="match status" value="1"/>
</dbReference>
<dbReference type="PANTHER" id="PTHR33516:SF2">
    <property type="entry name" value="LEXA REPRESSOR-RELATED"/>
    <property type="match status" value="1"/>
</dbReference>
<keyword evidence="5 12" id="KW-0378">Hydrolase</keyword>
<dbReference type="AlphaFoldDB" id="A0A1E7LVK1"/>
<gene>
    <name evidence="12" type="primary">lexA</name>
    <name evidence="17" type="ORF">AN221_13320</name>
</gene>
<feature type="domain" description="LexA repressor DNA-binding" evidence="16">
    <location>
        <begin position="21"/>
        <end position="83"/>
    </location>
</feature>
<dbReference type="Pfam" id="PF00717">
    <property type="entry name" value="Peptidase_S24"/>
    <property type="match status" value="1"/>
</dbReference>
<keyword evidence="10 12" id="KW-0234">DNA repair</keyword>
<dbReference type="InterPro" id="IPR036388">
    <property type="entry name" value="WH-like_DNA-bd_sf"/>
</dbReference>
<keyword evidence="4 12" id="KW-0227">DNA damage</keyword>
<evidence type="ECO:0000256" key="14">
    <source>
        <dbReference type="SAM" id="MobiDB-lite"/>
    </source>
</evidence>
<dbReference type="CDD" id="cd06529">
    <property type="entry name" value="S24_LexA-like"/>
    <property type="match status" value="1"/>
</dbReference>
<dbReference type="SUPFAM" id="SSF51306">
    <property type="entry name" value="LexA/Signal peptidase"/>
    <property type="match status" value="1"/>
</dbReference>
<evidence type="ECO:0000313" key="17">
    <source>
        <dbReference type="EMBL" id="OEV20186.1"/>
    </source>
</evidence>
<dbReference type="GO" id="GO:0045892">
    <property type="term" value="P:negative regulation of DNA-templated transcription"/>
    <property type="evidence" value="ECO:0007669"/>
    <property type="project" value="UniProtKB-UniRule"/>
</dbReference>
<dbReference type="GO" id="GO:0006508">
    <property type="term" value="P:proteolysis"/>
    <property type="evidence" value="ECO:0007669"/>
    <property type="project" value="InterPro"/>
</dbReference>
<evidence type="ECO:0000256" key="6">
    <source>
        <dbReference type="ARBA" id="ARBA00022813"/>
    </source>
</evidence>
<evidence type="ECO:0000259" key="15">
    <source>
        <dbReference type="Pfam" id="PF00717"/>
    </source>
</evidence>
<evidence type="ECO:0000256" key="7">
    <source>
        <dbReference type="ARBA" id="ARBA00023015"/>
    </source>
</evidence>
<keyword evidence="8 12" id="KW-0238">DNA-binding</keyword>
<dbReference type="InterPro" id="IPR050077">
    <property type="entry name" value="LexA_repressor"/>
</dbReference>
<keyword evidence="2 12" id="KW-0678">Repressor</keyword>
<dbReference type="Proteomes" id="UP000175971">
    <property type="component" value="Unassembled WGS sequence"/>
</dbReference>
<keyword evidence="3 12" id="KW-0235">DNA replication</keyword>
<comment type="function">
    <text evidence="12">Represses a number of genes involved in the response to DNA damage (SOS response), including recA and lexA. In the presence of single-stranded DNA, RecA interacts with LexA causing an autocatalytic cleavage which disrupts the DNA-binding part of LexA, leading to derepression of the SOS regulon and eventually DNA repair.</text>
</comment>
<keyword evidence="6 12" id="KW-0068">Autocatalytic cleavage</keyword>
<feature type="site" description="Cleavage; by autolysis" evidence="12">
    <location>
        <begin position="122"/>
        <end position="123"/>
    </location>
</feature>
<dbReference type="GO" id="GO:0003677">
    <property type="term" value="F:DNA binding"/>
    <property type="evidence" value="ECO:0007669"/>
    <property type="project" value="UniProtKB-UniRule"/>
</dbReference>
<keyword evidence="18" id="KW-1185">Reference proteome</keyword>
<dbReference type="InterPro" id="IPR036390">
    <property type="entry name" value="WH_DNA-bd_sf"/>
</dbReference>
<feature type="region of interest" description="Disordered" evidence="14">
    <location>
        <begin position="80"/>
        <end position="100"/>
    </location>
</feature>
<evidence type="ECO:0000256" key="10">
    <source>
        <dbReference type="ARBA" id="ARBA00023204"/>
    </source>
</evidence>
<dbReference type="NCBIfam" id="TIGR00498">
    <property type="entry name" value="lexA"/>
    <property type="match status" value="1"/>
</dbReference>
<comment type="caution">
    <text evidence="17">The sequence shown here is derived from an EMBL/GenBank/DDBJ whole genome shotgun (WGS) entry which is preliminary data.</text>
</comment>
<evidence type="ECO:0000256" key="11">
    <source>
        <dbReference type="ARBA" id="ARBA00023236"/>
    </source>
</evidence>
<dbReference type="Gene3D" id="1.10.10.10">
    <property type="entry name" value="Winged helix-like DNA-binding domain superfamily/Winged helix DNA-binding domain"/>
    <property type="match status" value="1"/>
</dbReference>
<proteinExistence type="inferred from homology"/>
<keyword evidence="7 12" id="KW-0805">Transcription regulation</keyword>
<evidence type="ECO:0000256" key="2">
    <source>
        <dbReference type="ARBA" id="ARBA00022491"/>
    </source>
</evidence>
<dbReference type="PATRIC" id="fig|518642.7.peg.5313"/>
<accession>A0A1E7LVK1</accession>
<dbReference type="RefSeq" id="WP_070201160.1">
    <property type="nucleotide sequence ID" value="NZ_LJGZ01000027.1"/>
</dbReference>
<dbReference type="GO" id="GO:0006281">
    <property type="term" value="P:DNA repair"/>
    <property type="evidence" value="ECO:0007669"/>
    <property type="project" value="UniProtKB-UniRule"/>
</dbReference>
<comment type="catalytic activity">
    <reaction evidence="12">
        <text>Hydrolysis of Ala-|-Gly bond in repressor LexA.</text>
        <dbReference type="EC" id="3.4.21.88"/>
    </reaction>
</comment>
<dbReference type="GO" id="GO:0006260">
    <property type="term" value="P:DNA replication"/>
    <property type="evidence" value="ECO:0007669"/>
    <property type="project" value="UniProtKB-UniRule"/>
</dbReference>
<dbReference type="InterPro" id="IPR039418">
    <property type="entry name" value="LexA-like"/>
</dbReference>
<dbReference type="InterPro" id="IPR036286">
    <property type="entry name" value="LexA/Signal_pep-like_sf"/>
</dbReference>
<dbReference type="SUPFAM" id="SSF46785">
    <property type="entry name" value="Winged helix' DNA-binding domain"/>
    <property type="match status" value="1"/>
</dbReference>
<dbReference type="InterPro" id="IPR006200">
    <property type="entry name" value="LexA"/>
</dbReference>
<dbReference type="PRINTS" id="PR00726">
    <property type="entry name" value="LEXASERPTASE"/>
</dbReference>
<dbReference type="InterPro" id="IPR006197">
    <property type="entry name" value="Peptidase_S24_LexA"/>
</dbReference>
<dbReference type="GO" id="GO:0009432">
    <property type="term" value="P:SOS response"/>
    <property type="evidence" value="ECO:0007669"/>
    <property type="project" value="UniProtKB-UniRule"/>
</dbReference>